<comment type="similarity">
    <text evidence="10">Belongs to the alpha-carbonic anhydrase family.</text>
</comment>
<dbReference type="Proteomes" id="UP000504621">
    <property type="component" value="Unplaced"/>
</dbReference>
<dbReference type="InterPro" id="IPR036398">
    <property type="entry name" value="CA_dom_sf"/>
</dbReference>
<dbReference type="InterPro" id="IPR041891">
    <property type="entry name" value="Alpha_CA_prokaryot-like"/>
</dbReference>
<evidence type="ECO:0000313" key="12">
    <source>
        <dbReference type="Proteomes" id="UP000504621"/>
    </source>
</evidence>
<reference evidence="13" key="1">
    <citation type="submission" date="2025-08" db="UniProtKB">
        <authorList>
            <consortium name="RefSeq"/>
        </authorList>
    </citation>
    <scope>IDENTIFICATION</scope>
    <source>
        <tissue evidence="13">Leaf</tissue>
    </source>
</reference>
<evidence type="ECO:0000256" key="2">
    <source>
        <dbReference type="ARBA" id="ARBA00002904"/>
    </source>
</evidence>
<evidence type="ECO:0000256" key="5">
    <source>
        <dbReference type="ARBA" id="ARBA00012925"/>
    </source>
</evidence>
<keyword evidence="6 10" id="KW-0479">Metal-binding</keyword>
<dbReference type="Pfam" id="PF00194">
    <property type="entry name" value="Carb_anhydrase"/>
    <property type="match status" value="1"/>
</dbReference>
<name>A0A6J1AR57_9ROSI</name>
<evidence type="ECO:0000256" key="4">
    <source>
        <dbReference type="ARBA" id="ARBA00006365"/>
    </source>
</evidence>
<dbReference type="GO" id="GO:0004089">
    <property type="term" value="F:carbonate dehydratase activity"/>
    <property type="evidence" value="ECO:0007669"/>
    <property type="project" value="UniProtKB-UniRule"/>
</dbReference>
<dbReference type="CDD" id="cd03124">
    <property type="entry name" value="alpha_CA_prokaryotic_like"/>
    <property type="match status" value="1"/>
</dbReference>
<feature type="chain" id="PRO_5027142719" description="Carbonic anhydrase" evidence="10">
    <location>
        <begin position="22"/>
        <end position="269"/>
    </location>
</feature>
<comment type="cofactor">
    <cofactor evidence="1 10">
        <name>Zn(2+)</name>
        <dbReference type="ChEBI" id="CHEBI:29105"/>
    </cofactor>
</comment>
<comment type="similarity">
    <text evidence="4">Belongs to the alpha-class carbonic anhydrase family.</text>
</comment>
<dbReference type="Gene3D" id="3.10.200.10">
    <property type="entry name" value="Alpha carbonic anhydrase"/>
    <property type="match status" value="1"/>
</dbReference>
<proteinExistence type="inferred from homology"/>
<accession>A0A6J1AR57</accession>
<evidence type="ECO:0000256" key="9">
    <source>
        <dbReference type="ARBA" id="ARBA00048348"/>
    </source>
</evidence>
<dbReference type="PROSITE" id="PS00162">
    <property type="entry name" value="ALPHA_CA_1"/>
    <property type="match status" value="1"/>
</dbReference>
<feature type="signal peptide" evidence="10">
    <location>
        <begin position="1"/>
        <end position="21"/>
    </location>
</feature>
<dbReference type="SUPFAM" id="SSF51069">
    <property type="entry name" value="Carbonic anhydrase"/>
    <property type="match status" value="1"/>
</dbReference>
<dbReference type="GO" id="GO:0009570">
    <property type="term" value="C:chloroplast stroma"/>
    <property type="evidence" value="ECO:0007669"/>
    <property type="project" value="UniProtKB-SubCell"/>
</dbReference>
<sequence length="269" mass="29814">MALQISFSVLALTLLLGVASATDAPSAIEFSYSGNNGPVKWGNLDPTFSACSSGKKQSPINIQKNQTVPNRALKPLDRNYTPANATFVNNGFNVGLRFEEYAGELSIDGKNYSLKQMHWHIPSEHRIDGQQFAAELHLVHRAEDNSLAVVGILYLEDDADPFVSKLMDGLDKLAKEQCKPDEIAEIPIGTIDPKHLKRSSRKYYRYVGSLTTPPCSENVTWSILGKVRSISKEQIAALQTPVKSDCKENARPCQAMNGRKVELYNELFE</sequence>
<evidence type="ECO:0000256" key="7">
    <source>
        <dbReference type="ARBA" id="ARBA00022833"/>
    </source>
</evidence>
<dbReference type="OrthoDB" id="429145at2759"/>
<keyword evidence="10" id="KW-0732">Signal</keyword>
<keyword evidence="8 10" id="KW-0456">Lyase</keyword>
<dbReference type="EC" id="4.2.1.1" evidence="5 10"/>
<dbReference type="GO" id="GO:0006730">
    <property type="term" value="P:one-carbon metabolic process"/>
    <property type="evidence" value="ECO:0007669"/>
    <property type="project" value="TreeGrafter"/>
</dbReference>
<feature type="domain" description="Alpha-carbonic anhydrase" evidence="11">
    <location>
        <begin position="28"/>
        <end position="265"/>
    </location>
</feature>
<dbReference type="SMART" id="SM01057">
    <property type="entry name" value="Carb_anhydrase"/>
    <property type="match status" value="1"/>
</dbReference>
<dbReference type="InterPro" id="IPR018338">
    <property type="entry name" value="Carbonic_anhydrase_a-class_CS"/>
</dbReference>
<comment type="subcellular location">
    <subcellularLocation>
        <location evidence="3">Plastid</location>
        <location evidence="3">Chloroplast stroma</location>
    </subcellularLocation>
</comment>
<dbReference type="RefSeq" id="XP_021289677.1">
    <property type="nucleotide sequence ID" value="XM_021434002.1"/>
</dbReference>
<evidence type="ECO:0000256" key="8">
    <source>
        <dbReference type="ARBA" id="ARBA00023239"/>
    </source>
</evidence>
<evidence type="ECO:0000256" key="10">
    <source>
        <dbReference type="RuleBase" id="RU367011"/>
    </source>
</evidence>
<protein>
    <recommendedName>
        <fullName evidence="5 10">Carbonic anhydrase</fullName>
        <ecNumber evidence="5 10">4.2.1.1</ecNumber>
    </recommendedName>
</protein>
<dbReference type="PROSITE" id="PS51144">
    <property type="entry name" value="ALPHA_CA_2"/>
    <property type="match status" value="1"/>
</dbReference>
<comment type="function">
    <text evidence="2 10">Reversible hydration of carbon dioxide.</text>
</comment>
<evidence type="ECO:0000313" key="13">
    <source>
        <dbReference type="RefSeq" id="XP_021289677.1"/>
    </source>
</evidence>
<comment type="catalytic activity">
    <reaction evidence="9 10">
        <text>hydrogencarbonate + H(+) = CO2 + H2O</text>
        <dbReference type="Rhea" id="RHEA:10748"/>
        <dbReference type="ChEBI" id="CHEBI:15377"/>
        <dbReference type="ChEBI" id="CHEBI:15378"/>
        <dbReference type="ChEBI" id="CHEBI:16526"/>
        <dbReference type="ChEBI" id="CHEBI:17544"/>
        <dbReference type="EC" id="4.2.1.1"/>
    </reaction>
</comment>
<dbReference type="InterPro" id="IPR001148">
    <property type="entry name" value="CA_dom"/>
</dbReference>
<dbReference type="GeneID" id="110420621"/>
<dbReference type="AlphaFoldDB" id="A0A6J1AR57"/>
<organism evidence="12 13">
    <name type="scientific">Herrania umbratica</name>
    <dbReference type="NCBI Taxonomy" id="108875"/>
    <lineage>
        <taxon>Eukaryota</taxon>
        <taxon>Viridiplantae</taxon>
        <taxon>Streptophyta</taxon>
        <taxon>Embryophyta</taxon>
        <taxon>Tracheophyta</taxon>
        <taxon>Spermatophyta</taxon>
        <taxon>Magnoliopsida</taxon>
        <taxon>eudicotyledons</taxon>
        <taxon>Gunneridae</taxon>
        <taxon>Pentapetalae</taxon>
        <taxon>rosids</taxon>
        <taxon>malvids</taxon>
        <taxon>Malvales</taxon>
        <taxon>Malvaceae</taxon>
        <taxon>Byttnerioideae</taxon>
        <taxon>Herrania</taxon>
    </lineage>
</organism>
<evidence type="ECO:0000256" key="1">
    <source>
        <dbReference type="ARBA" id="ARBA00001947"/>
    </source>
</evidence>
<keyword evidence="12" id="KW-1185">Reference proteome</keyword>
<dbReference type="PANTHER" id="PTHR18952:SF236">
    <property type="entry name" value="ALPHA CARBONIC ANHYDRASE 1, CHLOROPLASTIC"/>
    <property type="match status" value="1"/>
</dbReference>
<keyword evidence="7 10" id="KW-0862">Zinc</keyword>
<dbReference type="InterPro" id="IPR023561">
    <property type="entry name" value="Carbonic_anhydrase_a-class"/>
</dbReference>
<evidence type="ECO:0000256" key="3">
    <source>
        <dbReference type="ARBA" id="ARBA00004470"/>
    </source>
</evidence>
<evidence type="ECO:0000259" key="11">
    <source>
        <dbReference type="PROSITE" id="PS51144"/>
    </source>
</evidence>
<dbReference type="PANTHER" id="PTHR18952">
    <property type="entry name" value="CARBONIC ANHYDRASE"/>
    <property type="match status" value="1"/>
</dbReference>
<dbReference type="GO" id="GO:0008270">
    <property type="term" value="F:zinc ion binding"/>
    <property type="evidence" value="ECO:0007669"/>
    <property type="project" value="UniProtKB-UniRule"/>
</dbReference>
<evidence type="ECO:0000256" key="6">
    <source>
        <dbReference type="ARBA" id="ARBA00022723"/>
    </source>
</evidence>
<gene>
    <name evidence="13" type="primary">LOC110420621</name>
</gene>